<comment type="subcellular location">
    <subcellularLocation>
        <location evidence="1">Nucleus</location>
    </subcellularLocation>
</comment>
<gene>
    <name evidence="8" type="ORF">GRF29_1536g1081509</name>
</gene>
<evidence type="ECO:0000313" key="8">
    <source>
        <dbReference type="EMBL" id="KAK3197232.1"/>
    </source>
</evidence>
<dbReference type="Gene3D" id="3.30.70.330">
    <property type="match status" value="1"/>
</dbReference>
<keyword evidence="4" id="KW-0539">Nucleus</keyword>
<feature type="domain" description="RRM" evidence="7">
    <location>
        <begin position="23"/>
        <end position="102"/>
    </location>
</feature>
<feature type="region of interest" description="Disordered" evidence="6">
    <location>
        <begin position="144"/>
        <end position="180"/>
    </location>
</feature>
<dbReference type="PANTHER" id="PTHR48039:SF5">
    <property type="entry name" value="RNA-BINDING PROTEIN 28"/>
    <property type="match status" value="1"/>
</dbReference>
<keyword evidence="9" id="KW-1185">Reference proteome</keyword>
<dbReference type="EMBL" id="WVTA01000021">
    <property type="protein sequence ID" value="KAK3197232.1"/>
    <property type="molecule type" value="Genomic_DNA"/>
</dbReference>
<evidence type="ECO:0000256" key="3">
    <source>
        <dbReference type="ARBA" id="ARBA00022884"/>
    </source>
</evidence>
<sequence length="180" mass="19700">MATLARPAPPGLPSKATAIPPNRTLYIRNLPDKLPKADLKRNLYMLFSPYGVILDVVALKTPKMRGQAHVVFRDIDASTQAMRALEASTFFGKDIHISYAKSKSDTIAKLDGTFKLPEVEGAEEKTAEQTGTAASMFGSAPLKAVPVNGEVKGVKRGRDEEEEESEDDDEEMQMSESDEE</sequence>
<dbReference type="InterPro" id="IPR000504">
    <property type="entry name" value="RRM_dom"/>
</dbReference>
<keyword evidence="2" id="KW-0677">Repeat</keyword>
<dbReference type="FunFam" id="3.30.70.330:FF:000039">
    <property type="entry name" value="U1 small nuclear ribonucleoprotein A"/>
    <property type="match status" value="1"/>
</dbReference>
<dbReference type="AlphaFoldDB" id="A0AAN6RCP9"/>
<comment type="caution">
    <text evidence="8">The sequence shown here is derived from an EMBL/GenBank/DDBJ whole genome shotgun (WGS) entry which is preliminary data.</text>
</comment>
<keyword evidence="3 5" id="KW-0694">RNA-binding</keyword>
<dbReference type="InterPro" id="IPR051945">
    <property type="entry name" value="RRM_MRD1_RNA_proc_ribogen"/>
</dbReference>
<evidence type="ECO:0000256" key="4">
    <source>
        <dbReference type="ARBA" id="ARBA00023242"/>
    </source>
</evidence>
<dbReference type="Proteomes" id="UP001280581">
    <property type="component" value="Unassembled WGS sequence"/>
</dbReference>
<evidence type="ECO:0000256" key="5">
    <source>
        <dbReference type="PROSITE-ProRule" id="PRU00176"/>
    </source>
</evidence>
<evidence type="ECO:0000256" key="2">
    <source>
        <dbReference type="ARBA" id="ARBA00022737"/>
    </source>
</evidence>
<evidence type="ECO:0000259" key="7">
    <source>
        <dbReference type="PROSITE" id="PS50102"/>
    </source>
</evidence>
<accession>A0AAN6RCP9</accession>
<name>A0AAN6RCP9_9PLEO</name>
<dbReference type="GO" id="GO:0003729">
    <property type="term" value="F:mRNA binding"/>
    <property type="evidence" value="ECO:0007669"/>
    <property type="project" value="TreeGrafter"/>
</dbReference>
<dbReference type="SUPFAM" id="SSF54928">
    <property type="entry name" value="RNA-binding domain, RBD"/>
    <property type="match status" value="1"/>
</dbReference>
<proteinExistence type="predicted"/>
<feature type="compositionally biased region" description="Acidic residues" evidence="6">
    <location>
        <begin position="160"/>
        <end position="180"/>
    </location>
</feature>
<evidence type="ECO:0000313" key="9">
    <source>
        <dbReference type="Proteomes" id="UP001280581"/>
    </source>
</evidence>
<dbReference type="PANTHER" id="PTHR48039">
    <property type="entry name" value="RNA-BINDING MOTIF PROTEIN 14B"/>
    <property type="match status" value="1"/>
</dbReference>
<dbReference type="GO" id="GO:0005730">
    <property type="term" value="C:nucleolus"/>
    <property type="evidence" value="ECO:0007669"/>
    <property type="project" value="TreeGrafter"/>
</dbReference>
<protein>
    <recommendedName>
        <fullName evidence="7">RRM domain-containing protein</fullName>
    </recommendedName>
</protein>
<dbReference type="CDD" id="cd12246">
    <property type="entry name" value="RRM1_U1A_like"/>
    <property type="match status" value="1"/>
</dbReference>
<evidence type="ECO:0000256" key="1">
    <source>
        <dbReference type="ARBA" id="ARBA00004123"/>
    </source>
</evidence>
<dbReference type="Pfam" id="PF00076">
    <property type="entry name" value="RRM_1"/>
    <property type="match status" value="1"/>
</dbReference>
<dbReference type="InterPro" id="IPR012677">
    <property type="entry name" value="Nucleotide-bd_a/b_plait_sf"/>
</dbReference>
<dbReference type="InterPro" id="IPR035979">
    <property type="entry name" value="RBD_domain_sf"/>
</dbReference>
<dbReference type="PROSITE" id="PS50102">
    <property type="entry name" value="RRM"/>
    <property type="match status" value="1"/>
</dbReference>
<organism evidence="8 9">
    <name type="scientific">Pseudopithomyces chartarum</name>
    <dbReference type="NCBI Taxonomy" id="1892770"/>
    <lineage>
        <taxon>Eukaryota</taxon>
        <taxon>Fungi</taxon>
        <taxon>Dikarya</taxon>
        <taxon>Ascomycota</taxon>
        <taxon>Pezizomycotina</taxon>
        <taxon>Dothideomycetes</taxon>
        <taxon>Pleosporomycetidae</taxon>
        <taxon>Pleosporales</taxon>
        <taxon>Massarineae</taxon>
        <taxon>Didymosphaeriaceae</taxon>
        <taxon>Pseudopithomyces</taxon>
    </lineage>
</organism>
<evidence type="ECO:0000256" key="6">
    <source>
        <dbReference type="SAM" id="MobiDB-lite"/>
    </source>
</evidence>
<dbReference type="SMART" id="SM00360">
    <property type="entry name" value="RRM"/>
    <property type="match status" value="1"/>
</dbReference>
<reference evidence="8 9" key="1">
    <citation type="submission" date="2021-02" db="EMBL/GenBank/DDBJ databases">
        <title>Genome assembly of Pseudopithomyces chartarum.</title>
        <authorList>
            <person name="Jauregui R."/>
            <person name="Singh J."/>
            <person name="Voisey C."/>
        </authorList>
    </citation>
    <scope>NUCLEOTIDE SEQUENCE [LARGE SCALE GENOMIC DNA]</scope>
    <source>
        <strain evidence="8 9">AGR01</strain>
    </source>
</reference>